<sequence>MSEAGDGVLVFQEQKTPPRTALVCMSSLSFDWFPAYQDASKVSFPDSREILRDSREGIIYLGRRFDSQTGVEAPNVLSILDEIRAAKLPRREAIKENFCKVVAAFHVRLNSFYSRKAAL</sequence>
<protein>
    <submittedName>
        <fullName evidence="1">Uncharacterized protein</fullName>
    </submittedName>
</protein>
<comment type="caution">
    <text evidence="1">The sequence shown here is derived from an EMBL/GenBank/DDBJ whole genome shotgun (WGS) entry which is preliminary data.</text>
</comment>
<proteinExistence type="predicted"/>
<evidence type="ECO:0000313" key="1">
    <source>
        <dbReference type="EMBL" id="GBM84387.1"/>
    </source>
</evidence>
<gene>
    <name evidence="1" type="ORF">AVEN_28711_1</name>
</gene>
<evidence type="ECO:0000313" key="2">
    <source>
        <dbReference type="Proteomes" id="UP000499080"/>
    </source>
</evidence>
<dbReference type="EMBL" id="BGPR01003155">
    <property type="protein sequence ID" value="GBM84387.1"/>
    <property type="molecule type" value="Genomic_DNA"/>
</dbReference>
<name>A0A4Y2J2P2_ARAVE</name>
<accession>A0A4Y2J2P2</accession>
<reference evidence="1 2" key="1">
    <citation type="journal article" date="2019" name="Sci. Rep.">
        <title>Orb-weaving spider Araneus ventricosus genome elucidates the spidroin gene catalogue.</title>
        <authorList>
            <person name="Kono N."/>
            <person name="Nakamura H."/>
            <person name="Ohtoshi R."/>
            <person name="Moran D.A.P."/>
            <person name="Shinohara A."/>
            <person name="Yoshida Y."/>
            <person name="Fujiwara M."/>
            <person name="Mori M."/>
            <person name="Tomita M."/>
            <person name="Arakawa K."/>
        </authorList>
    </citation>
    <scope>NUCLEOTIDE SEQUENCE [LARGE SCALE GENOMIC DNA]</scope>
</reference>
<dbReference type="AlphaFoldDB" id="A0A4Y2J2P2"/>
<keyword evidence="2" id="KW-1185">Reference proteome</keyword>
<dbReference type="Proteomes" id="UP000499080">
    <property type="component" value="Unassembled WGS sequence"/>
</dbReference>
<organism evidence="1 2">
    <name type="scientific">Araneus ventricosus</name>
    <name type="common">Orbweaver spider</name>
    <name type="synonym">Epeira ventricosa</name>
    <dbReference type="NCBI Taxonomy" id="182803"/>
    <lineage>
        <taxon>Eukaryota</taxon>
        <taxon>Metazoa</taxon>
        <taxon>Ecdysozoa</taxon>
        <taxon>Arthropoda</taxon>
        <taxon>Chelicerata</taxon>
        <taxon>Arachnida</taxon>
        <taxon>Araneae</taxon>
        <taxon>Araneomorphae</taxon>
        <taxon>Entelegynae</taxon>
        <taxon>Araneoidea</taxon>
        <taxon>Araneidae</taxon>
        <taxon>Araneus</taxon>
    </lineage>
</organism>